<evidence type="ECO:0000256" key="2">
    <source>
        <dbReference type="ARBA" id="ARBA00005245"/>
    </source>
</evidence>
<feature type="region of interest" description="Disordered" evidence="10">
    <location>
        <begin position="77"/>
        <end position="99"/>
    </location>
</feature>
<sequence>MLDIQTHMDFVGQAKAERWSRLIITFFGVIGLIYGGIVQQFSQTVYILGVGFLISSLITIPPWPFYRNNPLKWQKPVITEQKSQTGDSSDEGKAKKKDK</sequence>
<dbReference type="PANTHER" id="PTHR13202:SF0">
    <property type="entry name" value="SIGNAL PEPTIDASE COMPLEX SUBUNIT 1"/>
    <property type="match status" value="1"/>
</dbReference>
<feature type="transmembrane region" description="Helical" evidence="11">
    <location>
        <begin position="21"/>
        <end position="39"/>
    </location>
</feature>
<evidence type="ECO:0000256" key="4">
    <source>
        <dbReference type="ARBA" id="ARBA00022692"/>
    </source>
</evidence>
<dbReference type="HOGENOM" id="CLU_134505_1_1_1"/>
<evidence type="ECO:0000256" key="1">
    <source>
        <dbReference type="ARBA" id="ARBA00004477"/>
    </source>
</evidence>
<dbReference type="GO" id="GO:0045047">
    <property type="term" value="P:protein targeting to ER"/>
    <property type="evidence" value="ECO:0007669"/>
    <property type="project" value="TreeGrafter"/>
</dbReference>
<gene>
    <name evidence="12" type="primary">Dgri\GH18698</name>
    <name evidence="12" type="ORF">Dgri_GH18698</name>
</gene>
<comment type="similarity">
    <text evidence="2">Belongs to the SPCS1 family.</text>
</comment>
<dbReference type="Pfam" id="PF06645">
    <property type="entry name" value="SPC12"/>
    <property type="match status" value="1"/>
</dbReference>
<evidence type="ECO:0000256" key="6">
    <source>
        <dbReference type="ARBA" id="ARBA00022989"/>
    </source>
</evidence>
<keyword evidence="4 11" id="KW-0812">Transmembrane</keyword>
<keyword evidence="5" id="KW-0256">Endoplasmic reticulum</keyword>
<feature type="transmembrane region" description="Helical" evidence="11">
    <location>
        <begin position="45"/>
        <end position="66"/>
    </location>
</feature>
<comment type="subcellular location">
    <subcellularLocation>
        <location evidence="1">Endoplasmic reticulum membrane</location>
        <topology evidence="1">Multi-pass membrane protein</topology>
    </subcellularLocation>
</comment>
<keyword evidence="13" id="KW-1185">Reference proteome</keyword>
<dbReference type="OMA" id="IHLTLWT"/>
<organism evidence="13">
    <name type="scientific">Drosophila grimshawi</name>
    <name type="common">Hawaiian fruit fly</name>
    <name type="synonym">Idiomyia grimshawi</name>
    <dbReference type="NCBI Taxonomy" id="7222"/>
    <lineage>
        <taxon>Eukaryota</taxon>
        <taxon>Metazoa</taxon>
        <taxon>Ecdysozoa</taxon>
        <taxon>Arthropoda</taxon>
        <taxon>Hexapoda</taxon>
        <taxon>Insecta</taxon>
        <taxon>Pterygota</taxon>
        <taxon>Neoptera</taxon>
        <taxon>Endopterygota</taxon>
        <taxon>Diptera</taxon>
        <taxon>Brachycera</taxon>
        <taxon>Muscomorpha</taxon>
        <taxon>Ephydroidea</taxon>
        <taxon>Drosophilidae</taxon>
        <taxon>Drosophila</taxon>
        <taxon>Hawaiian Drosophila</taxon>
    </lineage>
</organism>
<dbReference type="GO" id="GO:0005787">
    <property type="term" value="C:signal peptidase complex"/>
    <property type="evidence" value="ECO:0007669"/>
    <property type="project" value="InterPro"/>
</dbReference>
<reference evidence="12 13" key="1">
    <citation type="journal article" date="2007" name="Nature">
        <title>Evolution of genes and genomes on the Drosophila phylogeny.</title>
        <authorList>
            <consortium name="Drosophila 12 Genomes Consortium"/>
            <person name="Clark A.G."/>
            <person name="Eisen M.B."/>
            <person name="Smith D.R."/>
            <person name="Bergman C.M."/>
            <person name="Oliver B."/>
            <person name="Markow T.A."/>
            <person name="Kaufman T.C."/>
            <person name="Kellis M."/>
            <person name="Gelbart W."/>
            <person name="Iyer V.N."/>
            <person name="Pollard D.A."/>
            <person name="Sackton T.B."/>
            <person name="Larracuente A.M."/>
            <person name="Singh N.D."/>
            <person name="Abad J.P."/>
            <person name="Abt D.N."/>
            <person name="Adryan B."/>
            <person name="Aguade M."/>
            <person name="Akashi H."/>
            <person name="Anderson W.W."/>
            <person name="Aquadro C.F."/>
            <person name="Ardell D.H."/>
            <person name="Arguello R."/>
            <person name="Artieri C.G."/>
            <person name="Barbash D.A."/>
            <person name="Barker D."/>
            <person name="Barsanti P."/>
            <person name="Batterham P."/>
            <person name="Batzoglou S."/>
            <person name="Begun D."/>
            <person name="Bhutkar A."/>
            <person name="Blanco E."/>
            <person name="Bosak S.A."/>
            <person name="Bradley R.K."/>
            <person name="Brand A.D."/>
            <person name="Brent M.R."/>
            <person name="Brooks A.N."/>
            <person name="Brown R.H."/>
            <person name="Butlin R.K."/>
            <person name="Caggese C."/>
            <person name="Calvi B.R."/>
            <person name="Bernardo de Carvalho A."/>
            <person name="Caspi A."/>
            <person name="Castrezana S."/>
            <person name="Celniker S.E."/>
            <person name="Chang J.L."/>
            <person name="Chapple C."/>
            <person name="Chatterji S."/>
            <person name="Chinwalla A."/>
            <person name="Civetta A."/>
            <person name="Clifton S.W."/>
            <person name="Comeron J.M."/>
            <person name="Costello J.C."/>
            <person name="Coyne J.A."/>
            <person name="Daub J."/>
            <person name="David R.G."/>
            <person name="Delcher A.L."/>
            <person name="Delehaunty K."/>
            <person name="Do C.B."/>
            <person name="Ebling H."/>
            <person name="Edwards K."/>
            <person name="Eickbush T."/>
            <person name="Evans J.D."/>
            <person name="Filipski A."/>
            <person name="Findeiss S."/>
            <person name="Freyhult E."/>
            <person name="Fulton L."/>
            <person name="Fulton R."/>
            <person name="Garcia A.C."/>
            <person name="Gardiner A."/>
            <person name="Garfield D.A."/>
            <person name="Garvin B.E."/>
            <person name="Gibson G."/>
            <person name="Gilbert D."/>
            <person name="Gnerre S."/>
            <person name="Godfrey J."/>
            <person name="Good R."/>
            <person name="Gotea V."/>
            <person name="Gravely B."/>
            <person name="Greenberg A.J."/>
            <person name="Griffiths-Jones S."/>
            <person name="Gross S."/>
            <person name="Guigo R."/>
            <person name="Gustafson E.A."/>
            <person name="Haerty W."/>
            <person name="Hahn M.W."/>
            <person name="Halligan D.L."/>
            <person name="Halpern A.L."/>
            <person name="Halter G.M."/>
            <person name="Han M.V."/>
            <person name="Heger A."/>
            <person name="Hillier L."/>
            <person name="Hinrichs A.S."/>
            <person name="Holmes I."/>
            <person name="Hoskins R.A."/>
            <person name="Hubisz M.J."/>
            <person name="Hultmark D."/>
            <person name="Huntley M.A."/>
            <person name="Jaffe D.B."/>
            <person name="Jagadeeshan S."/>
            <person name="Jeck W.R."/>
            <person name="Johnson J."/>
            <person name="Jones C.D."/>
            <person name="Jordan W.C."/>
            <person name="Karpen G.H."/>
            <person name="Kataoka E."/>
            <person name="Keightley P.D."/>
            <person name="Kheradpour P."/>
            <person name="Kirkness E.F."/>
            <person name="Koerich L.B."/>
            <person name="Kristiansen K."/>
            <person name="Kudrna D."/>
            <person name="Kulathinal R.J."/>
            <person name="Kumar S."/>
            <person name="Kwok R."/>
            <person name="Lander E."/>
            <person name="Langley C.H."/>
            <person name="Lapoint R."/>
            <person name="Lazzaro B.P."/>
            <person name="Lee S.J."/>
            <person name="Levesque L."/>
            <person name="Li R."/>
            <person name="Lin C.F."/>
            <person name="Lin M.F."/>
            <person name="Lindblad-Toh K."/>
            <person name="Llopart A."/>
            <person name="Long M."/>
            <person name="Low L."/>
            <person name="Lozovsky E."/>
            <person name="Lu J."/>
            <person name="Luo M."/>
            <person name="Machado C.A."/>
            <person name="Makalowski W."/>
            <person name="Marzo M."/>
            <person name="Matsuda M."/>
            <person name="Matzkin L."/>
            <person name="McAllister B."/>
            <person name="McBride C.S."/>
            <person name="McKernan B."/>
            <person name="McKernan K."/>
            <person name="Mendez-Lago M."/>
            <person name="Minx P."/>
            <person name="Mollenhauer M.U."/>
            <person name="Montooth K."/>
            <person name="Mount S.M."/>
            <person name="Mu X."/>
            <person name="Myers E."/>
            <person name="Negre B."/>
            <person name="Newfeld S."/>
            <person name="Nielsen R."/>
            <person name="Noor M.A."/>
            <person name="O'Grady P."/>
            <person name="Pachter L."/>
            <person name="Papaceit M."/>
            <person name="Parisi M.J."/>
            <person name="Parisi M."/>
            <person name="Parts L."/>
            <person name="Pedersen J.S."/>
            <person name="Pesole G."/>
            <person name="Phillippy A.M."/>
            <person name="Ponting C.P."/>
            <person name="Pop M."/>
            <person name="Porcelli D."/>
            <person name="Powell J.R."/>
            <person name="Prohaska S."/>
            <person name="Pruitt K."/>
            <person name="Puig M."/>
            <person name="Quesneville H."/>
            <person name="Ram K.R."/>
            <person name="Rand D."/>
            <person name="Rasmussen M.D."/>
            <person name="Reed L.K."/>
            <person name="Reenan R."/>
            <person name="Reily A."/>
            <person name="Remington K.A."/>
            <person name="Rieger T.T."/>
            <person name="Ritchie M.G."/>
            <person name="Robin C."/>
            <person name="Rogers Y.H."/>
            <person name="Rohde C."/>
            <person name="Rozas J."/>
            <person name="Rubenfield M.J."/>
            <person name="Ruiz A."/>
            <person name="Russo S."/>
            <person name="Salzberg S.L."/>
            <person name="Sanchez-Gracia A."/>
            <person name="Saranga D.J."/>
            <person name="Sato H."/>
            <person name="Schaeffer S.W."/>
            <person name="Schatz M.C."/>
            <person name="Schlenke T."/>
            <person name="Schwartz R."/>
            <person name="Segarra C."/>
            <person name="Singh R.S."/>
            <person name="Sirot L."/>
            <person name="Sirota M."/>
            <person name="Sisneros N.B."/>
            <person name="Smith C.D."/>
            <person name="Smith T.F."/>
            <person name="Spieth J."/>
            <person name="Stage D.E."/>
            <person name="Stark A."/>
            <person name="Stephan W."/>
            <person name="Strausberg R.L."/>
            <person name="Strempel S."/>
            <person name="Sturgill D."/>
            <person name="Sutton G."/>
            <person name="Sutton G.G."/>
            <person name="Tao W."/>
            <person name="Teichmann S."/>
            <person name="Tobari Y.N."/>
            <person name="Tomimura Y."/>
            <person name="Tsolas J.M."/>
            <person name="Valente V.L."/>
            <person name="Venter E."/>
            <person name="Venter J.C."/>
            <person name="Vicario S."/>
            <person name="Vieira F.G."/>
            <person name="Vilella A.J."/>
            <person name="Villasante A."/>
            <person name="Walenz B."/>
            <person name="Wang J."/>
            <person name="Wasserman M."/>
            <person name="Watts T."/>
            <person name="Wilson D."/>
            <person name="Wilson R.K."/>
            <person name="Wing R.A."/>
            <person name="Wolfner M.F."/>
            <person name="Wong A."/>
            <person name="Wong G.K."/>
            <person name="Wu C.I."/>
            <person name="Wu G."/>
            <person name="Yamamoto D."/>
            <person name="Yang H.P."/>
            <person name="Yang S.P."/>
            <person name="Yorke J.A."/>
            <person name="Yoshida K."/>
            <person name="Zdobnov E."/>
            <person name="Zhang P."/>
            <person name="Zhang Y."/>
            <person name="Zimin A.V."/>
            <person name="Baldwin J."/>
            <person name="Abdouelleil A."/>
            <person name="Abdulkadir J."/>
            <person name="Abebe A."/>
            <person name="Abera B."/>
            <person name="Abreu J."/>
            <person name="Acer S.C."/>
            <person name="Aftuck L."/>
            <person name="Alexander A."/>
            <person name="An P."/>
            <person name="Anderson E."/>
            <person name="Anderson S."/>
            <person name="Arachi H."/>
            <person name="Azer M."/>
            <person name="Bachantsang P."/>
            <person name="Barry A."/>
            <person name="Bayul T."/>
            <person name="Berlin A."/>
            <person name="Bessette D."/>
            <person name="Bloom T."/>
            <person name="Blye J."/>
            <person name="Boguslavskiy L."/>
            <person name="Bonnet C."/>
            <person name="Boukhgalter B."/>
            <person name="Bourzgui I."/>
            <person name="Brown A."/>
            <person name="Cahill P."/>
            <person name="Channer S."/>
            <person name="Cheshatsang Y."/>
            <person name="Chuda L."/>
            <person name="Citroen M."/>
            <person name="Collymore A."/>
            <person name="Cooke P."/>
            <person name="Costello M."/>
            <person name="D'Aco K."/>
            <person name="Daza R."/>
            <person name="De Haan G."/>
            <person name="DeGray S."/>
            <person name="DeMaso C."/>
            <person name="Dhargay N."/>
            <person name="Dooley K."/>
            <person name="Dooley E."/>
            <person name="Doricent M."/>
            <person name="Dorje P."/>
            <person name="Dorjee K."/>
            <person name="Dupes A."/>
            <person name="Elong R."/>
            <person name="Falk J."/>
            <person name="Farina A."/>
            <person name="Faro S."/>
            <person name="Ferguson D."/>
            <person name="Fisher S."/>
            <person name="Foley C.D."/>
            <person name="Franke A."/>
            <person name="Friedrich D."/>
            <person name="Gadbois L."/>
            <person name="Gearin G."/>
            <person name="Gearin C.R."/>
            <person name="Giannoukos G."/>
            <person name="Goode T."/>
            <person name="Graham J."/>
            <person name="Grandbois E."/>
            <person name="Grewal S."/>
            <person name="Gyaltsen K."/>
            <person name="Hafez N."/>
            <person name="Hagos B."/>
            <person name="Hall J."/>
            <person name="Henson C."/>
            <person name="Hollinger A."/>
            <person name="Honan T."/>
            <person name="Huard M.D."/>
            <person name="Hughes L."/>
            <person name="Hurhula B."/>
            <person name="Husby M.E."/>
            <person name="Kamat A."/>
            <person name="Kanga B."/>
            <person name="Kashin S."/>
            <person name="Khazanovich D."/>
            <person name="Kisner P."/>
            <person name="Lance K."/>
            <person name="Lara M."/>
            <person name="Lee W."/>
            <person name="Lennon N."/>
            <person name="Letendre F."/>
            <person name="LeVine R."/>
            <person name="Lipovsky A."/>
            <person name="Liu X."/>
            <person name="Liu J."/>
            <person name="Liu S."/>
            <person name="Lokyitsang T."/>
            <person name="Lokyitsang Y."/>
            <person name="Lubonja R."/>
            <person name="Lui A."/>
            <person name="MacDonald P."/>
            <person name="Magnisalis V."/>
            <person name="Maru K."/>
            <person name="Matthews C."/>
            <person name="McCusker W."/>
            <person name="McDonough S."/>
            <person name="Mehta T."/>
            <person name="Meldrim J."/>
            <person name="Meneus L."/>
            <person name="Mihai O."/>
            <person name="Mihalev A."/>
            <person name="Mihova T."/>
            <person name="Mittelman R."/>
            <person name="Mlenga V."/>
            <person name="Montmayeur A."/>
            <person name="Mulrain L."/>
            <person name="Navidi A."/>
            <person name="Naylor J."/>
            <person name="Negash T."/>
            <person name="Nguyen T."/>
            <person name="Nguyen N."/>
            <person name="Nicol R."/>
            <person name="Norbu C."/>
            <person name="Norbu N."/>
            <person name="Novod N."/>
            <person name="O'Neill B."/>
            <person name="Osman S."/>
            <person name="Markiewicz E."/>
            <person name="Oyono O.L."/>
            <person name="Patti C."/>
            <person name="Phunkhang P."/>
            <person name="Pierre F."/>
            <person name="Priest M."/>
            <person name="Raghuraman S."/>
            <person name="Rege F."/>
            <person name="Reyes R."/>
            <person name="Rise C."/>
            <person name="Rogov P."/>
            <person name="Ross K."/>
            <person name="Ryan E."/>
            <person name="Settipalli S."/>
            <person name="Shea T."/>
            <person name="Sherpa N."/>
            <person name="Shi L."/>
            <person name="Shih D."/>
            <person name="Sparrow T."/>
            <person name="Spaulding J."/>
            <person name="Stalker J."/>
            <person name="Stange-Thomann N."/>
            <person name="Stavropoulos S."/>
            <person name="Stone C."/>
            <person name="Strader C."/>
            <person name="Tesfaye S."/>
            <person name="Thomson T."/>
            <person name="Thoulutsang Y."/>
            <person name="Thoulutsang D."/>
            <person name="Topham K."/>
            <person name="Topping I."/>
            <person name="Tsamla T."/>
            <person name="Vassiliev H."/>
            <person name="Vo A."/>
            <person name="Wangchuk T."/>
            <person name="Wangdi T."/>
            <person name="Weiand M."/>
            <person name="Wilkinson J."/>
            <person name="Wilson A."/>
            <person name="Yadav S."/>
            <person name="Young G."/>
            <person name="Yu Q."/>
            <person name="Zembek L."/>
            <person name="Zhong D."/>
            <person name="Zimmer A."/>
            <person name="Zwirko Z."/>
            <person name="Jaffe D.B."/>
            <person name="Alvarez P."/>
            <person name="Brockman W."/>
            <person name="Butler J."/>
            <person name="Chin C."/>
            <person name="Gnerre S."/>
            <person name="Grabherr M."/>
            <person name="Kleber M."/>
            <person name="Mauceli E."/>
            <person name="MacCallum I."/>
        </authorList>
    </citation>
    <scope>NUCLEOTIDE SEQUENCE [LARGE SCALE GENOMIC DNA]</scope>
    <source>
        <strain evidence="13">Tucson 15287-2541.00</strain>
    </source>
</reference>
<dbReference type="InParanoid" id="B4JGT0"/>
<evidence type="ECO:0000256" key="3">
    <source>
        <dbReference type="ARBA" id="ARBA00017059"/>
    </source>
</evidence>
<comment type="function">
    <text evidence="9">Component of the signal peptidase complex (SPC) which catalyzes the cleavage of N-terminal signal sequences from nascent proteins as they are translocated into the lumen of the endoplasmic reticulum. Dispensable for SPC enzymatic activity.</text>
</comment>
<dbReference type="InterPro" id="IPR009542">
    <property type="entry name" value="Spc1/SPCS1"/>
</dbReference>
<evidence type="ECO:0000256" key="8">
    <source>
        <dbReference type="ARBA" id="ARBA00032913"/>
    </source>
</evidence>
<keyword evidence="6 11" id="KW-1133">Transmembrane helix</keyword>
<evidence type="ECO:0000256" key="7">
    <source>
        <dbReference type="ARBA" id="ARBA00023136"/>
    </source>
</evidence>
<keyword evidence="7 11" id="KW-0472">Membrane</keyword>
<dbReference type="FunCoup" id="B4JGT0">
    <property type="interactions" value="847"/>
</dbReference>
<dbReference type="PhylomeDB" id="B4JGT0"/>
<dbReference type="GO" id="GO:0006465">
    <property type="term" value="P:signal peptide processing"/>
    <property type="evidence" value="ECO:0007669"/>
    <property type="project" value="InterPro"/>
</dbReference>
<proteinExistence type="inferred from homology"/>
<evidence type="ECO:0000313" key="12">
    <source>
        <dbReference type="EMBL" id="EDV92684.1"/>
    </source>
</evidence>
<protein>
    <recommendedName>
        <fullName evidence="3">Signal peptidase complex subunit 1</fullName>
    </recommendedName>
    <alternativeName>
        <fullName evidence="8">Microsomal signal peptidase 12 kDa subunit</fullName>
    </alternativeName>
</protein>
<name>B4JGT0_DROGR</name>
<dbReference type="AlphaFoldDB" id="B4JGT0"/>
<dbReference type="OrthoDB" id="263893at2759"/>
<evidence type="ECO:0000256" key="10">
    <source>
        <dbReference type="SAM" id="MobiDB-lite"/>
    </source>
</evidence>
<dbReference type="PANTHER" id="PTHR13202">
    <property type="entry name" value="MICROSOMAL SIGNAL PEPTIDASE 12 KDA SUBUNIT"/>
    <property type="match status" value="1"/>
</dbReference>
<dbReference type="EMBL" id="CH916369">
    <property type="protein sequence ID" value="EDV92684.1"/>
    <property type="molecule type" value="Genomic_DNA"/>
</dbReference>
<evidence type="ECO:0000256" key="5">
    <source>
        <dbReference type="ARBA" id="ARBA00022824"/>
    </source>
</evidence>
<accession>B4JGT0</accession>
<dbReference type="Proteomes" id="UP000001070">
    <property type="component" value="Unassembled WGS sequence"/>
</dbReference>
<dbReference type="STRING" id="7222.B4JGT0"/>
<dbReference type="eggNOG" id="KOG4112">
    <property type="taxonomic scope" value="Eukaryota"/>
</dbReference>
<dbReference type="KEGG" id="dgr:6563462"/>
<evidence type="ECO:0000256" key="11">
    <source>
        <dbReference type="SAM" id="Phobius"/>
    </source>
</evidence>
<evidence type="ECO:0000256" key="9">
    <source>
        <dbReference type="ARBA" id="ARBA00045204"/>
    </source>
</evidence>
<evidence type="ECO:0000313" key="13">
    <source>
        <dbReference type="Proteomes" id="UP000001070"/>
    </source>
</evidence>